<proteinExistence type="predicted"/>
<dbReference type="EMBL" id="WHWC01000006">
    <property type="protein sequence ID" value="KAG8380654.1"/>
    <property type="molecule type" value="Genomic_DNA"/>
</dbReference>
<dbReference type="PANTHER" id="PTHR36245">
    <property type="entry name" value="GLYCINE-RICH PROTEIN DOT1-LIKE"/>
    <property type="match status" value="1"/>
</dbReference>
<name>A0AAV6XCR0_9LAMI</name>
<reference evidence="2" key="1">
    <citation type="submission" date="2019-10" db="EMBL/GenBank/DDBJ databases">
        <authorList>
            <person name="Zhang R."/>
            <person name="Pan Y."/>
            <person name="Wang J."/>
            <person name="Ma R."/>
            <person name="Yu S."/>
        </authorList>
    </citation>
    <scope>NUCLEOTIDE SEQUENCE</scope>
    <source>
        <strain evidence="2">LA-IB0</strain>
        <tissue evidence="2">Leaf</tissue>
    </source>
</reference>
<gene>
    <name evidence="2" type="ORF">BUALT_Bualt06G0038400</name>
</gene>
<sequence>MKHEAAGEDLNNNYHQGSDIFIAHRTTFGHAMSRRVGANGGHHGVSGGDANGGSSHSPFVQGGAGVLPVYAAGGGNNHHNYHHSGVNPDYSPIGTATLAITTMAWFLL</sequence>
<protein>
    <submittedName>
        <fullName evidence="2">Uncharacterized protein</fullName>
    </submittedName>
</protein>
<feature type="compositionally biased region" description="Gly residues" evidence="1">
    <location>
        <begin position="38"/>
        <end position="51"/>
    </location>
</feature>
<accession>A0AAV6XCR0</accession>
<dbReference type="AlphaFoldDB" id="A0AAV6XCR0"/>
<dbReference type="PANTHER" id="PTHR36245:SF5">
    <property type="entry name" value="GLYCINE-RICH PROTEIN DOT1-LIKE"/>
    <property type="match status" value="1"/>
</dbReference>
<organism evidence="2 3">
    <name type="scientific">Buddleja alternifolia</name>
    <dbReference type="NCBI Taxonomy" id="168488"/>
    <lineage>
        <taxon>Eukaryota</taxon>
        <taxon>Viridiplantae</taxon>
        <taxon>Streptophyta</taxon>
        <taxon>Embryophyta</taxon>
        <taxon>Tracheophyta</taxon>
        <taxon>Spermatophyta</taxon>
        <taxon>Magnoliopsida</taxon>
        <taxon>eudicotyledons</taxon>
        <taxon>Gunneridae</taxon>
        <taxon>Pentapetalae</taxon>
        <taxon>asterids</taxon>
        <taxon>lamiids</taxon>
        <taxon>Lamiales</taxon>
        <taxon>Scrophulariaceae</taxon>
        <taxon>Buddlejeae</taxon>
        <taxon>Buddleja</taxon>
    </lineage>
</organism>
<feature type="region of interest" description="Disordered" evidence="1">
    <location>
        <begin position="34"/>
        <end position="53"/>
    </location>
</feature>
<evidence type="ECO:0000256" key="1">
    <source>
        <dbReference type="SAM" id="MobiDB-lite"/>
    </source>
</evidence>
<dbReference type="Proteomes" id="UP000826271">
    <property type="component" value="Unassembled WGS sequence"/>
</dbReference>
<keyword evidence="3" id="KW-1185">Reference proteome</keyword>
<evidence type="ECO:0000313" key="2">
    <source>
        <dbReference type="EMBL" id="KAG8380654.1"/>
    </source>
</evidence>
<comment type="caution">
    <text evidence="2">The sequence shown here is derived from an EMBL/GenBank/DDBJ whole genome shotgun (WGS) entry which is preliminary data.</text>
</comment>
<evidence type="ECO:0000313" key="3">
    <source>
        <dbReference type="Proteomes" id="UP000826271"/>
    </source>
</evidence>